<dbReference type="Proteomes" id="UP000318431">
    <property type="component" value="Unassembled WGS sequence"/>
</dbReference>
<dbReference type="AlphaFoldDB" id="A0A562RL43"/>
<dbReference type="OrthoDB" id="271331at2"/>
<dbReference type="Gene3D" id="3.30.470.20">
    <property type="entry name" value="ATP-grasp fold, B domain"/>
    <property type="match status" value="1"/>
</dbReference>
<dbReference type="SUPFAM" id="SSF56059">
    <property type="entry name" value="Glutathione synthetase ATP-binding domain-like"/>
    <property type="match status" value="1"/>
</dbReference>
<organism evidence="3 4">
    <name type="scientific">Pseudoduganella lurida</name>
    <dbReference type="NCBI Taxonomy" id="1036180"/>
    <lineage>
        <taxon>Bacteria</taxon>
        <taxon>Pseudomonadati</taxon>
        <taxon>Pseudomonadota</taxon>
        <taxon>Betaproteobacteria</taxon>
        <taxon>Burkholderiales</taxon>
        <taxon>Oxalobacteraceae</taxon>
        <taxon>Telluria group</taxon>
        <taxon>Pseudoduganella</taxon>
    </lineage>
</organism>
<keyword evidence="1" id="KW-0547">Nucleotide-binding</keyword>
<evidence type="ECO:0000313" key="4">
    <source>
        <dbReference type="Proteomes" id="UP000318431"/>
    </source>
</evidence>
<sequence length="318" mass="33040">MPVLKVLAFDDSGAGTSRATPLHPPLFRTSLLSTLCADLQAVPGVQVVTPAPDGGRTLFAQRLLAGIRAADAVWPLLPPAGGLLESAARLVLRRRRMLLGSSPAALHITASRRRTAAALLQAGVPALPVHAPDDPLALDLPLVVKPDDGAGSAAARLFRDGASARGWLAAHGQGKEVLQPFCPGRAASLCLLCRAGTVRILSRNALRVAMHDNQFHCLGCMVNGLAGEEPELDRLAAAVAAALPGLWGYVELDVILGAQGPVVFDIHARLMPSYAGLRASLGCNPAALVLGLLDDVERIPAELGRRAVSVDHGAFGMG</sequence>
<accession>A0A562RL43</accession>
<dbReference type="EMBL" id="VLLB01000001">
    <property type="protein sequence ID" value="TWI69140.1"/>
    <property type="molecule type" value="Genomic_DNA"/>
</dbReference>
<dbReference type="PROSITE" id="PS50975">
    <property type="entry name" value="ATP_GRASP"/>
    <property type="match status" value="1"/>
</dbReference>
<dbReference type="InterPro" id="IPR011761">
    <property type="entry name" value="ATP-grasp"/>
</dbReference>
<protein>
    <submittedName>
        <fullName evidence="3">ATP-grasp domain-containing protein</fullName>
    </submittedName>
</protein>
<dbReference type="GO" id="GO:0046872">
    <property type="term" value="F:metal ion binding"/>
    <property type="evidence" value="ECO:0007669"/>
    <property type="project" value="InterPro"/>
</dbReference>
<dbReference type="GO" id="GO:0005524">
    <property type="term" value="F:ATP binding"/>
    <property type="evidence" value="ECO:0007669"/>
    <property type="project" value="UniProtKB-UniRule"/>
</dbReference>
<evidence type="ECO:0000313" key="3">
    <source>
        <dbReference type="EMBL" id="TWI69140.1"/>
    </source>
</evidence>
<keyword evidence="4" id="KW-1185">Reference proteome</keyword>
<reference evidence="3 4" key="1">
    <citation type="journal article" date="2015" name="Stand. Genomic Sci.">
        <title>Genomic Encyclopedia of Bacterial and Archaeal Type Strains, Phase III: the genomes of soil and plant-associated and newly described type strains.</title>
        <authorList>
            <person name="Whitman W.B."/>
            <person name="Woyke T."/>
            <person name="Klenk H.P."/>
            <person name="Zhou Y."/>
            <person name="Lilburn T.G."/>
            <person name="Beck B.J."/>
            <person name="De Vos P."/>
            <person name="Vandamme P."/>
            <person name="Eisen J.A."/>
            <person name="Garrity G."/>
            <person name="Hugenholtz P."/>
            <person name="Kyrpides N.C."/>
        </authorList>
    </citation>
    <scope>NUCLEOTIDE SEQUENCE [LARGE SCALE GENOMIC DNA]</scope>
    <source>
        <strain evidence="3 4">CGMCC 1.10822</strain>
    </source>
</reference>
<keyword evidence="1" id="KW-0067">ATP-binding</keyword>
<evidence type="ECO:0000256" key="1">
    <source>
        <dbReference type="PROSITE-ProRule" id="PRU00409"/>
    </source>
</evidence>
<evidence type="ECO:0000259" key="2">
    <source>
        <dbReference type="PROSITE" id="PS50975"/>
    </source>
</evidence>
<feature type="domain" description="ATP-grasp" evidence="2">
    <location>
        <begin position="113"/>
        <end position="294"/>
    </location>
</feature>
<gene>
    <name evidence="3" type="ORF">IP91_00206</name>
</gene>
<proteinExistence type="predicted"/>
<comment type="caution">
    <text evidence="3">The sequence shown here is derived from an EMBL/GenBank/DDBJ whole genome shotgun (WGS) entry which is preliminary data.</text>
</comment>
<dbReference type="InterPro" id="IPR003806">
    <property type="entry name" value="ATP-grasp_PylC-type"/>
</dbReference>
<dbReference type="RefSeq" id="WP_145646891.1">
    <property type="nucleotide sequence ID" value="NZ_VLLB01000001.1"/>
</dbReference>
<name>A0A562RL43_9BURK</name>
<dbReference type="Pfam" id="PF02655">
    <property type="entry name" value="ATP-grasp_3"/>
    <property type="match status" value="1"/>
</dbReference>